<keyword evidence="5" id="KW-1185">Reference proteome</keyword>
<dbReference type="Gene3D" id="2.60.40.3140">
    <property type="match status" value="1"/>
</dbReference>
<proteinExistence type="predicted"/>
<reference evidence="4 5" key="1">
    <citation type="submission" date="2018-09" db="EMBL/GenBank/DDBJ databases">
        <title>Genomic Encyclopedia of Archaeal and Bacterial Type Strains, Phase II (KMG-II): from individual species to whole genera.</title>
        <authorList>
            <person name="Goeker M."/>
        </authorList>
    </citation>
    <scope>NUCLEOTIDE SEQUENCE [LARGE SCALE GENOMIC DNA]</scope>
    <source>
        <strain evidence="4 5">DSM 16505</strain>
    </source>
</reference>
<dbReference type="EMBL" id="RAQM01000006">
    <property type="protein sequence ID" value="RKF04796.1"/>
    <property type="molecule type" value="Genomic_DNA"/>
</dbReference>
<dbReference type="InterPro" id="IPR024618">
    <property type="entry name" value="DUF3857"/>
</dbReference>
<dbReference type="Pfam" id="PF12969">
    <property type="entry name" value="DUF3857"/>
    <property type="match status" value="1"/>
</dbReference>
<keyword evidence="1" id="KW-0732">Signal</keyword>
<feature type="domain" description="Transglutaminase-like" evidence="2">
    <location>
        <begin position="327"/>
        <end position="429"/>
    </location>
</feature>
<dbReference type="Gene3D" id="2.60.120.1130">
    <property type="match status" value="1"/>
</dbReference>
<gene>
    <name evidence="4" type="ORF">C8N26_0189</name>
</gene>
<evidence type="ECO:0000256" key="1">
    <source>
        <dbReference type="SAM" id="SignalP"/>
    </source>
</evidence>
<dbReference type="AlphaFoldDB" id="A0A420E3X7"/>
<organism evidence="4 5">
    <name type="scientific">Tenacibaculum lutimaris</name>
    <dbReference type="NCBI Taxonomy" id="285258"/>
    <lineage>
        <taxon>Bacteria</taxon>
        <taxon>Pseudomonadati</taxon>
        <taxon>Bacteroidota</taxon>
        <taxon>Flavobacteriia</taxon>
        <taxon>Flavobacteriales</taxon>
        <taxon>Flavobacteriaceae</taxon>
        <taxon>Tenacibaculum</taxon>
    </lineage>
</organism>
<dbReference type="Pfam" id="PF01841">
    <property type="entry name" value="Transglut_core"/>
    <property type="match status" value="1"/>
</dbReference>
<accession>A0A420E3X7</accession>
<comment type="caution">
    <text evidence="4">The sequence shown here is derived from an EMBL/GenBank/DDBJ whole genome shotgun (WGS) entry which is preliminary data.</text>
</comment>
<dbReference type="InterPro" id="IPR002931">
    <property type="entry name" value="Transglutaminase-like"/>
</dbReference>
<protein>
    <submittedName>
        <fullName evidence="4">Uncharacterized protein DUF3857</fullName>
    </submittedName>
</protein>
<evidence type="ECO:0000313" key="5">
    <source>
        <dbReference type="Proteomes" id="UP000285780"/>
    </source>
</evidence>
<dbReference type="Gene3D" id="3.10.620.30">
    <property type="match status" value="1"/>
</dbReference>
<feature type="signal peptide" evidence="1">
    <location>
        <begin position="1"/>
        <end position="18"/>
    </location>
</feature>
<feature type="domain" description="DUF3857" evidence="3">
    <location>
        <begin position="67"/>
        <end position="216"/>
    </location>
</feature>
<feature type="chain" id="PRO_5019357046" evidence="1">
    <location>
        <begin position="19"/>
        <end position="674"/>
    </location>
</feature>
<dbReference type="Proteomes" id="UP000285780">
    <property type="component" value="Unassembled WGS sequence"/>
</dbReference>
<evidence type="ECO:0000259" key="2">
    <source>
        <dbReference type="Pfam" id="PF01841"/>
    </source>
</evidence>
<sequence>MKKALLLFTLIFIYNLNAQETKFGKVSKEELEESIHPIDSTADAAYLLKNRRTYFKFDQNNGFQVITDYHERIKVYTKEGLEYATKKIIYYKPETGEVEKITSLKAYTFNLENGKIVEQKPSKKDIFDIKLNKYRSQKKITFANVKEGSIIDIKYTLISPYYDIRTLNFQYGIPVKQLNTQIEIPEYFVFSQRAKGFFNITPKQTSKEGSINWTSKTRHQTRSGMMGHSISTEFSNHTKKFILNVYNFNDENILPLKENEPFSGNINNYRGGLEFELSGTRFPNSMYENYATDWKSVCKTIYNSSSFGAELEKTNYFKEDITNLVSITKNDIDKIALIFQFVKSKVKWNEYYGKFTEKGVKKAYKEGVGNVAEINLMLTSMLQYTGFDANPVLTSTRDNGVSLFPTSEGFNYVISKVNLPNGKYILLDATEALSDFNILPFRTLNWYGTEILENGNSQQVKLIPSTLAEENNILHIKIDELGEVSGMLRKSLKGHSAMFYRQKNNLKKEEDLINSIEDKYDIEIEDFKILNKENLSKPIVQNLKFSGEDFIEEVNDKLYLSPLLFLATKESPFKSKERSFPIDFGMPWQDQNSVSIIVPESYSIESYPDELAIGLPDNLGVFKYKVTVQNNKIKLFSVTQFNSNIIAPQHYLAVKDLYNQLIKKQTEKIVLTKI</sequence>
<name>A0A420E3X7_9FLAO</name>
<evidence type="ECO:0000313" key="4">
    <source>
        <dbReference type="EMBL" id="RKF04796.1"/>
    </source>
</evidence>
<dbReference type="RefSeq" id="WP_120185644.1">
    <property type="nucleotide sequence ID" value="NZ_RAQM01000006.1"/>
</dbReference>
<evidence type="ECO:0000259" key="3">
    <source>
        <dbReference type="Pfam" id="PF12969"/>
    </source>
</evidence>